<name>A0A426ZMM4_ENSVE</name>
<evidence type="ECO:0000313" key="2">
    <source>
        <dbReference type="Proteomes" id="UP000287651"/>
    </source>
</evidence>
<dbReference type="EMBL" id="AMZH03005878">
    <property type="protein sequence ID" value="RRT65253.1"/>
    <property type="molecule type" value="Genomic_DNA"/>
</dbReference>
<dbReference type="Proteomes" id="UP000287651">
    <property type="component" value="Unassembled WGS sequence"/>
</dbReference>
<organism evidence="1 2">
    <name type="scientific">Ensete ventricosum</name>
    <name type="common">Abyssinian banana</name>
    <name type="synonym">Musa ensete</name>
    <dbReference type="NCBI Taxonomy" id="4639"/>
    <lineage>
        <taxon>Eukaryota</taxon>
        <taxon>Viridiplantae</taxon>
        <taxon>Streptophyta</taxon>
        <taxon>Embryophyta</taxon>
        <taxon>Tracheophyta</taxon>
        <taxon>Spermatophyta</taxon>
        <taxon>Magnoliopsida</taxon>
        <taxon>Liliopsida</taxon>
        <taxon>Zingiberales</taxon>
        <taxon>Musaceae</taxon>
        <taxon>Ensete</taxon>
    </lineage>
</organism>
<accession>A0A426ZMM4</accession>
<comment type="caution">
    <text evidence="1">The sequence shown here is derived from an EMBL/GenBank/DDBJ whole genome shotgun (WGS) entry which is preliminary data.</text>
</comment>
<dbReference type="AlphaFoldDB" id="A0A426ZMM4"/>
<reference evidence="1 2" key="1">
    <citation type="journal article" date="2014" name="Agronomy (Basel)">
        <title>A Draft Genome Sequence for Ensete ventricosum, the Drought-Tolerant Tree Against Hunger.</title>
        <authorList>
            <person name="Harrison J."/>
            <person name="Moore K.A."/>
            <person name="Paszkiewicz K."/>
            <person name="Jones T."/>
            <person name="Grant M."/>
            <person name="Ambacheew D."/>
            <person name="Muzemil S."/>
            <person name="Studholme D.J."/>
        </authorList>
    </citation>
    <scope>NUCLEOTIDE SEQUENCE [LARGE SCALE GENOMIC DNA]</scope>
</reference>
<proteinExistence type="predicted"/>
<protein>
    <submittedName>
        <fullName evidence="1">Uncharacterized protein</fullName>
    </submittedName>
</protein>
<sequence length="76" mass="8727">MEQHDPALASTRVYVLDLCSKKAPCFRSMFPSSMLIPFMRLGYFTRSYGDHHPLGLFRLTEQSVHYSASVNVFARL</sequence>
<evidence type="ECO:0000313" key="1">
    <source>
        <dbReference type="EMBL" id="RRT65253.1"/>
    </source>
</evidence>
<gene>
    <name evidence="1" type="ORF">B296_00015883</name>
</gene>